<name>A0ABQ8UE56_9EUKA</name>
<organism evidence="3 4">
    <name type="scientific">Paratrimastix pyriformis</name>
    <dbReference type="NCBI Taxonomy" id="342808"/>
    <lineage>
        <taxon>Eukaryota</taxon>
        <taxon>Metamonada</taxon>
        <taxon>Preaxostyla</taxon>
        <taxon>Paratrimastigidae</taxon>
        <taxon>Paratrimastix</taxon>
    </lineage>
</organism>
<keyword evidence="1" id="KW-0175">Coiled coil</keyword>
<feature type="region of interest" description="Disordered" evidence="2">
    <location>
        <begin position="378"/>
        <end position="402"/>
    </location>
</feature>
<feature type="region of interest" description="Disordered" evidence="2">
    <location>
        <begin position="306"/>
        <end position="329"/>
    </location>
</feature>
<evidence type="ECO:0000256" key="1">
    <source>
        <dbReference type="SAM" id="Coils"/>
    </source>
</evidence>
<dbReference type="EMBL" id="JAPMOS010000045">
    <property type="protein sequence ID" value="KAJ4457544.1"/>
    <property type="molecule type" value="Genomic_DNA"/>
</dbReference>
<feature type="compositionally biased region" description="Gly residues" evidence="2">
    <location>
        <begin position="188"/>
        <end position="198"/>
    </location>
</feature>
<proteinExistence type="predicted"/>
<dbReference type="PANTHER" id="PTHR41747:SF1">
    <property type="entry name" value="CHROMOSOME UNDETERMINED SCAFFOLD_128, WHOLE GENOME SHOTGUN SEQUENCE"/>
    <property type="match status" value="1"/>
</dbReference>
<comment type="caution">
    <text evidence="3">The sequence shown here is derived from an EMBL/GenBank/DDBJ whole genome shotgun (WGS) entry which is preliminary data.</text>
</comment>
<evidence type="ECO:0000256" key="2">
    <source>
        <dbReference type="SAM" id="MobiDB-lite"/>
    </source>
</evidence>
<accession>A0ABQ8UE56</accession>
<keyword evidence="4" id="KW-1185">Reference proteome</keyword>
<evidence type="ECO:0000313" key="3">
    <source>
        <dbReference type="EMBL" id="KAJ4457544.1"/>
    </source>
</evidence>
<evidence type="ECO:0000313" key="4">
    <source>
        <dbReference type="Proteomes" id="UP001141327"/>
    </source>
</evidence>
<gene>
    <name evidence="3" type="ORF">PAPYR_7023</name>
</gene>
<protein>
    <submittedName>
        <fullName evidence="3">Uncharacterized protein</fullName>
    </submittedName>
</protein>
<reference evidence="3" key="1">
    <citation type="journal article" date="2022" name="bioRxiv">
        <title>Genomics of Preaxostyla Flagellates Illuminates Evolutionary Transitions and the Path Towards Mitochondrial Loss.</title>
        <authorList>
            <person name="Novak L.V.F."/>
            <person name="Treitli S.C."/>
            <person name="Pyrih J."/>
            <person name="Halakuc P."/>
            <person name="Pipaliya S.V."/>
            <person name="Vacek V."/>
            <person name="Brzon O."/>
            <person name="Soukal P."/>
            <person name="Eme L."/>
            <person name="Dacks J.B."/>
            <person name="Karnkowska A."/>
            <person name="Elias M."/>
            <person name="Hampl V."/>
        </authorList>
    </citation>
    <scope>NUCLEOTIDE SEQUENCE</scope>
    <source>
        <strain evidence="3">RCP-MX</strain>
    </source>
</reference>
<feature type="region of interest" description="Disordered" evidence="2">
    <location>
        <begin position="161"/>
        <end position="205"/>
    </location>
</feature>
<sequence length="437" mass="48051">MSASPRMDSLGLIMSERGKIGGGTTSSSPYEAHHHLDLANSKNVMFCQRPNHARPASEWLPPGALDVPESLPPFLAASGPHLNQRDLDAKREKFHTLVQQQRAERLKDSAISRHRRHIRALAAHFQALRQTQEEKSETENTKIKEFRERQAKKREFVRNHFNLDSPAPPGSAPPQGGMASFDDAEVDYGGGRAAGTSGGAEEDLPTDEAVDDLLAFTKGLDLDRYIDDPEIRDHLASIHDRIACLTPEEHISPTQELQELEEGWDKTTKVLSTSPPHPASHARGNVDAGCSPPSVRVRAGPLAVNLHQSRGPTPSREELPRSRGLSRPGRAPVVKEILSVSPAARRNPFVKGDNKQAELTNCSLLEASEAAKLLPSTPLPPARESSFSPMPPPTVTRHSPNNDGQYVRIVIVDDSAERDRARRNKVDVQNLPYLYQG</sequence>
<feature type="coiled-coil region" evidence="1">
    <location>
        <begin position="121"/>
        <end position="149"/>
    </location>
</feature>
<feature type="region of interest" description="Disordered" evidence="2">
    <location>
        <begin position="268"/>
        <end position="292"/>
    </location>
</feature>
<dbReference type="Proteomes" id="UP001141327">
    <property type="component" value="Unassembled WGS sequence"/>
</dbReference>
<dbReference type="PANTHER" id="PTHR41747">
    <property type="entry name" value="CHROMOSOME UNDETERMINED SCAFFOLD_128, WHOLE GENOME SHOTGUN SEQUENCE"/>
    <property type="match status" value="1"/>
</dbReference>